<reference evidence="2 3" key="1">
    <citation type="submission" date="2023-07" db="EMBL/GenBank/DDBJ databases">
        <title>Novel species of Thermanaerothrix with wide hydrolytic capabilities.</title>
        <authorList>
            <person name="Zayulina K.S."/>
            <person name="Podosokorskaya O.A."/>
            <person name="Elcheninov A.G."/>
        </authorList>
    </citation>
    <scope>NUCLEOTIDE SEQUENCE [LARGE SCALE GENOMIC DNA]</scope>
    <source>
        <strain evidence="2 3">4228-RoL</strain>
    </source>
</reference>
<evidence type="ECO:0000256" key="1">
    <source>
        <dbReference type="SAM" id="Phobius"/>
    </source>
</evidence>
<keyword evidence="1" id="KW-0472">Membrane</keyword>
<dbReference type="Proteomes" id="UP001254165">
    <property type="component" value="Unassembled WGS sequence"/>
</dbReference>
<feature type="transmembrane region" description="Helical" evidence="1">
    <location>
        <begin position="182"/>
        <end position="205"/>
    </location>
</feature>
<accession>A0ABU3NPL1</accession>
<feature type="transmembrane region" description="Helical" evidence="1">
    <location>
        <begin position="145"/>
        <end position="162"/>
    </location>
</feature>
<keyword evidence="1" id="KW-0812">Transmembrane</keyword>
<proteinExistence type="predicted"/>
<dbReference type="EMBL" id="JAUHMF010000002">
    <property type="protein sequence ID" value="MDT8898785.1"/>
    <property type="molecule type" value="Genomic_DNA"/>
</dbReference>
<name>A0ABU3NPL1_9CHLR</name>
<organism evidence="2 3">
    <name type="scientific">Thermanaerothrix solaris</name>
    <dbReference type="NCBI Taxonomy" id="3058434"/>
    <lineage>
        <taxon>Bacteria</taxon>
        <taxon>Bacillati</taxon>
        <taxon>Chloroflexota</taxon>
        <taxon>Anaerolineae</taxon>
        <taxon>Anaerolineales</taxon>
        <taxon>Anaerolineaceae</taxon>
        <taxon>Thermanaerothrix</taxon>
    </lineage>
</organism>
<keyword evidence="1" id="KW-1133">Transmembrane helix</keyword>
<dbReference type="RefSeq" id="WP_315625448.1">
    <property type="nucleotide sequence ID" value="NZ_JAUHMF010000002.1"/>
</dbReference>
<keyword evidence="3" id="KW-1185">Reference proteome</keyword>
<feature type="transmembrane region" description="Helical" evidence="1">
    <location>
        <begin position="54"/>
        <end position="74"/>
    </location>
</feature>
<evidence type="ECO:0000313" key="3">
    <source>
        <dbReference type="Proteomes" id="UP001254165"/>
    </source>
</evidence>
<comment type="caution">
    <text evidence="2">The sequence shown here is derived from an EMBL/GenBank/DDBJ whole genome shotgun (WGS) entry which is preliminary data.</text>
</comment>
<sequence length="216" mass="24195">MPALLSSERPVWQRSYWMIGMGITLGLIAVATLLGPTERVLGTALRLVLLHGAWVWVGKAAYALAGVAGLVFWLTRRLVWAERSTALGWTALFVWSTYLPMSLYLQITIWGGVFWEEPRWRVPLMLWGVSLAFQIAGWLMREPRVLAFLNAAFAGLLWWQLGATETILHPQSPVFGGDAVRIQAHFVLLTLLCSLLMLQIAGVLMPTARRLFAHLT</sequence>
<feature type="transmembrane region" description="Helical" evidence="1">
    <location>
        <begin position="16"/>
        <end position="34"/>
    </location>
</feature>
<feature type="transmembrane region" description="Helical" evidence="1">
    <location>
        <begin position="122"/>
        <end position="140"/>
    </location>
</feature>
<protein>
    <submittedName>
        <fullName evidence="2">Uncharacterized protein</fullName>
    </submittedName>
</protein>
<feature type="transmembrane region" description="Helical" evidence="1">
    <location>
        <begin position="86"/>
        <end position="110"/>
    </location>
</feature>
<evidence type="ECO:0000313" key="2">
    <source>
        <dbReference type="EMBL" id="MDT8898785.1"/>
    </source>
</evidence>
<gene>
    <name evidence="2" type="ORF">QYE77_10955</name>
</gene>